<gene>
    <name evidence="3" type="ORF">IAD04_02100</name>
</gene>
<evidence type="ECO:0000256" key="2">
    <source>
        <dbReference type="ARBA" id="ARBA00022643"/>
    </source>
</evidence>
<dbReference type="InterPro" id="IPR051796">
    <property type="entry name" value="ISF_SsuE-like"/>
</dbReference>
<organism evidence="3 4">
    <name type="scientific">Candidatus Caccosoma faecigallinarum</name>
    <dbReference type="NCBI Taxonomy" id="2840720"/>
    <lineage>
        <taxon>Bacteria</taxon>
        <taxon>Bacillati</taxon>
        <taxon>Bacillota</taxon>
        <taxon>Bacillota incertae sedis</taxon>
        <taxon>Candidatus Caccosoma</taxon>
    </lineage>
</organism>
<dbReference type="PANTHER" id="PTHR43278:SF2">
    <property type="entry name" value="IRON-SULFUR FLAVOPROTEIN"/>
    <property type="match status" value="1"/>
</dbReference>
<proteinExistence type="predicted"/>
<evidence type="ECO:0000313" key="3">
    <source>
        <dbReference type="EMBL" id="HIT17158.1"/>
    </source>
</evidence>
<dbReference type="AlphaFoldDB" id="A0A9D1G984"/>
<reference evidence="3" key="2">
    <citation type="journal article" date="2021" name="PeerJ">
        <title>Extensive microbial diversity within the chicken gut microbiome revealed by metagenomics and culture.</title>
        <authorList>
            <person name="Gilroy R."/>
            <person name="Ravi A."/>
            <person name="Getino M."/>
            <person name="Pursley I."/>
            <person name="Horton D.L."/>
            <person name="Alikhan N.F."/>
            <person name="Baker D."/>
            <person name="Gharbi K."/>
            <person name="Hall N."/>
            <person name="Watson M."/>
            <person name="Adriaenssens E.M."/>
            <person name="Foster-Nyarko E."/>
            <person name="Jarju S."/>
            <person name="Secka A."/>
            <person name="Antonio M."/>
            <person name="Oren A."/>
            <person name="Chaudhuri R.R."/>
            <person name="La Ragione R."/>
            <person name="Hildebrand F."/>
            <person name="Pallen M.J."/>
        </authorList>
    </citation>
    <scope>NUCLEOTIDE SEQUENCE</scope>
    <source>
        <strain evidence="3">14508</strain>
    </source>
</reference>
<dbReference type="SUPFAM" id="SSF52218">
    <property type="entry name" value="Flavoproteins"/>
    <property type="match status" value="1"/>
</dbReference>
<dbReference type="Proteomes" id="UP000886893">
    <property type="component" value="Unassembled WGS sequence"/>
</dbReference>
<evidence type="ECO:0000256" key="1">
    <source>
        <dbReference type="ARBA" id="ARBA00022630"/>
    </source>
</evidence>
<dbReference type="PANTHER" id="PTHR43278">
    <property type="entry name" value="NAD(P)H-DEPENDENT FMN-CONTAINING OXIDOREDUCTASE YWQN-RELATED"/>
    <property type="match status" value="1"/>
</dbReference>
<accession>A0A9D1G984</accession>
<evidence type="ECO:0000313" key="4">
    <source>
        <dbReference type="Proteomes" id="UP000886893"/>
    </source>
</evidence>
<protein>
    <submittedName>
        <fullName evidence="3">Flavodoxin family protein</fullName>
    </submittedName>
</protein>
<keyword evidence="2" id="KW-0288">FMN</keyword>
<sequence length="169" mass="19671">MNLILSDKAMDLSFNNQSIEFIDLSKLKISNCLGCFSCWTKTPGKCIIRDDAIKIYPKIATSENVLYISKIKYGSYDTIMKTMLERALPIQQAFIQLIDKETHHIQRNVIQKKAIIIGYGDLSNEEKEIFIQLIQRNAKNMCFKDFRVVFSKEEQLEQIVNNEVQLWVK</sequence>
<dbReference type="Gene3D" id="3.40.50.360">
    <property type="match status" value="1"/>
</dbReference>
<comment type="caution">
    <text evidence="3">The sequence shown here is derived from an EMBL/GenBank/DDBJ whole genome shotgun (WGS) entry which is preliminary data.</text>
</comment>
<dbReference type="InterPro" id="IPR029039">
    <property type="entry name" value="Flavoprotein-like_sf"/>
</dbReference>
<reference evidence="3" key="1">
    <citation type="submission" date="2020-10" db="EMBL/GenBank/DDBJ databases">
        <authorList>
            <person name="Gilroy R."/>
        </authorList>
    </citation>
    <scope>NUCLEOTIDE SEQUENCE</scope>
    <source>
        <strain evidence="3">14508</strain>
    </source>
</reference>
<name>A0A9D1G984_9FIRM</name>
<keyword evidence="1" id="KW-0285">Flavoprotein</keyword>
<dbReference type="EMBL" id="DVKI01000066">
    <property type="protein sequence ID" value="HIT17158.1"/>
    <property type="molecule type" value="Genomic_DNA"/>
</dbReference>